<dbReference type="PANTHER" id="PTHR10166:SF37">
    <property type="entry name" value="STOLID, ISOFORM H"/>
    <property type="match status" value="1"/>
</dbReference>
<dbReference type="Proteomes" id="UP000005408">
    <property type="component" value="Unassembled WGS sequence"/>
</dbReference>
<organism evidence="2 3">
    <name type="scientific">Magallana gigas</name>
    <name type="common">Pacific oyster</name>
    <name type="synonym">Crassostrea gigas</name>
    <dbReference type="NCBI Taxonomy" id="29159"/>
    <lineage>
        <taxon>Eukaryota</taxon>
        <taxon>Metazoa</taxon>
        <taxon>Spiralia</taxon>
        <taxon>Lophotrochozoa</taxon>
        <taxon>Mollusca</taxon>
        <taxon>Bivalvia</taxon>
        <taxon>Autobranchia</taxon>
        <taxon>Pteriomorphia</taxon>
        <taxon>Ostreida</taxon>
        <taxon>Ostreoidea</taxon>
        <taxon>Ostreidae</taxon>
        <taxon>Magallana</taxon>
    </lineage>
</organism>
<feature type="domain" description="VWFA" evidence="1">
    <location>
        <begin position="54"/>
        <end position="101"/>
    </location>
</feature>
<dbReference type="SUPFAM" id="SSF53300">
    <property type="entry name" value="vWA-like"/>
    <property type="match status" value="1"/>
</dbReference>
<dbReference type="AlphaFoldDB" id="A0A8W8MXQ4"/>
<dbReference type="PANTHER" id="PTHR10166">
    <property type="entry name" value="VOLTAGE-DEPENDENT CALCIUM CHANNEL SUBUNIT ALPHA-2/DELTA-RELATED"/>
    <property type="match status" value="1"/>
</dbReference>
<dbReference type="GO" id="GO:0005891">
    <property type="term" value="C:voltage-gated calcium channel complex"/>
    <property type="evidence" value="ECO:0007669"/>
    <property type="project" value="TreeGrafter"/>
</dbReference>
<dbReference type="EnsemblMetazoa" id="G3800.1">
    <property type="protein sequence ID" value="G3800.1:cds"/>
    <property type="gene ID" value="G3800"/>
</dbReference>
<sequence length="368" mass="41838">MKSNLDVKHLQFQYIALKSGLYINYPATKLTDCETYDPRFRPFYVSTTTSVPRDVVVALDISNTMRGNKLNEARRAVLTVLETLSVKDNFGVVVFNDKAQTLDGCYEKQLVPATSTTKKKFRDFLSSESGEDQILLFVTGGENIKGNPLEIIRDENEALQNRVVIHTFGVGIGESFIVDLISILKCNIHPLLPDPRDVEVTDQDIINIYNFETAGDVSQVIDSMKKKIVAPGTNLSLCIVVKQNNTVVDIGFLPQPSSGDFLYHRWDLNQRPDTFCRQFNRYATQAKSTVKLTPDAFIEAYSYTEVKETEVRVKQYKDYLSGDLFTNPGIQERGSVSSVALRYDSRRRDENYPGIRLTDDYDYKLRSW</sequence>
<proteinExistence type="predicted"/>
<evidence type="ECO:0000313" key="3">
    <source>
        <dbReference type="Proteomes" id="UP000005408"/>
    </source>
</evidence>
<keyword evidence="3" id="KW-1185">Reference proteome</keyword>
<dbReference type="Gene3D" id="3.40.50.410">
    <property type="entry name" value="von Willebrand factor, type A domain"/>
    <property type="match status" value="1"/>
</dbReference>
<protein>
    <recommendedName>
        <fullName evidence="1">VWFA domain-containing protein</fullName>
    </recommendedName>
</protein>
<name>A0A8W8MXQ4_MAGGI</name>
<evidence type="ECO:0000313" key="2">
    <source>
        <dbReference type="EnsemblMetazoa" id="G3800.1:cds"/>
    </source>
</evidence>
<evidence type="ECO:0000259" key="1">
    <source>
        <dbReference type="PROSITE" id="PS50234"/>
    </source>
</evidence>
<dbReference type="SMART" id="SM00327">
    <property type="entry name" value="VWA"/>
    <property type="match status" value="1"/>
</dbReference>
<dbReference type="GO" id="GO:0005245">
    <property type="term" value="F:voltage-gated calcium channel activity"/>
    <property type="evidence" value="ECO:0007669"/>
    <property type="project" value="TreeGrafter"/>
</dbReference>
<dbReference type="InterPro" id="IPR051173">
    <property type="entry name" value="Ca_channel_alpha-2/delta"/>
</dbReference>
<reference evidence="2" key="1">
    <citation type="submission" date="2022-08" db="UniProtKB">
        <authorList>
            <consortium name="EnsemblMetazoa"/>
        </authorList>
    </citation>
    <scope>IDENTIFICATION</scope>
    <source>
        <strain evidence="2">05x7-T-G4-1.051#20</strain>
    </source>
</reference>
<accession>A0A8W8MXQ4</accession>
<dbReference type="Pfam" id="PF00092">
    <property type="entry name" value="VWA"/>
    <property type="match status" value="1"/>
</dbReference>
<dbReference type="InterPro" id="IPR002035">
    <property type="entry name" value="VWF_A"/>
</dbReference>
<dbReference type="InterPro" id="IPR036465">
    <property type="entry name" value="vWFA_dom_sf"/>
</dbReference>
<dbReference type="PROSITE" id="PS50234">
    <property type="entry name" value="VWFA"/>
    <property type="match status" value="1"/>
</dbReference>